<feature type="region of interest" description="Disordered" evidence="1">
    <location>
        <begin position="155"/>
        <end position="175"/>
    </location>
</feature>
<evidence type="ECO:0000256" key="1">
    <source>
        <dbReference type="SAM" id="MobiDB-lite"/>
    </source>
</evidence>
<sequence>MASSTILNGRIDKTDLPTLLRTAEKEKLSGELGFQRQNEKINLYYLFGQLYHAKWGDINGIDAVRELLNWRNGTYIFTEGIIPAQASINDDIDLILAKAPNRGGRPQTGSLPAIPQSVPISVALPNLETGNYMADLVPFDLKDLGTSDEQASKVSASREFKTPPSGNGINQNNPELFELPPTLTDDNQLAHEPPSNGLYRTRYICLPLGEQMSNSLVATGPQLEGELISLASIGFTGYVLGGPEVDGLPAVGIAMYHGRFIHAFYHARGQTGPIMHDGEKAFRAVIEQKGSGTARFYWFYEISMELMRASIALLTPPTRYSHLEVRIVRFKELLRMLGEENHTGCVRINVSPKAIGSDGKSSLLAGETAYIPLYEGSIMGLWTDNFPRISNDGQLLQRFLNEPQAYLDLHTTVPISEPGLTLETVLRAPTANHTEKFAINVPPAPTMTPPEPTQYTPIPQPPLQPTFEPLAVNVPMHEQVMPLDDDERQLRLITAISRMESTWTQAQKKERVEMHTALLLLAGFVNDVLSLSESANGRRVVLEMINHGLQNEFAPYINFMLSIDIPNGRINLVKLLRGYEVYSREGERASSEFYREAAKALRTVIRSCFQSYVGFVRRETVRFESQEMYEIFLQDVVRRI</sequence>
<evidence type="ECO:0000259" key="2">
    <source>
        <dbReference type="Pfam" id="PF14332"/>
    </source>
</evidence>
<evidence type="ECO:0000313" key="4">
    <source>
        <dbReference type="EMBL" id="WJW68960.1"/>
    </source>
</evidence>
<dbReference type="AlphaFoldDB" id="A0A8T7MAU3"/>
<feature type="domain" description="PatA-like N-terminal" evidence="2">
    <location>
        <begin position="9"/>
        <end position="98"/>
    </location>
</feature>
<reference evidence="4" key="2">
    <citation type="journal article" date="2024" name="Nature">
        <title>Anoxygenic phototroph of the Chloroflexota uses a type I reaction centre.</title>
        <authorList>
            <person name="Tsuji J.M."/>
            <person name="Shaw N.A."/>
            <person name="Nagashima S."/>
            <person name="Venkiteswaran J.J."/>
            <person name="Schiff S.L."/>
            <person name="Watanabe T."/>
            <person name="Fukui M."/>
            <person name="Hanada S."/>
            <person name="Tank M."/>
            <person name="Neufeld J.D."/>
        </authorList>
    </citation>
    <scope>NUCLEOTIDE SEQUENCE</scope>
    <source>
        <strain evidence="4">L227-S17</strain>
    </source>
</reference>
<dbReference type="EMBL" id="CP128400">
    <property type="protein sequence ID" value="WJW68960.1"/>
    <property type="molecule type" value="Genomic_DNA"/>
</dbReference>
<proteinExistence type="predicted"/>
<gene>
    <name evidence="3" type="ORF">HXX08_24510</name>
    <name evidence="4" type="ORF">OZ401_004587</name>
</gene>
<feature type="compositionally biased region" description="Polar residues" evidence="1">
    <location>
        <begin position="164"/>
        <end position="174"/>
    </location>
</feature>
<dbReference type="Proteomes" id="UP000521676">
    <property type="component" value="Unassembled WGS sequence"/>
</dbReference>
<protein>
    <submittedName>
        <fullName evidence="3">DUF4388 domain-containing protein</fullName>
    </submittedName>
</protein>
<dbReference type="EMBL" id="JACATZ010000003">
    <property type="protein sequence ID" value="NWJ49032.1"/>
    <property type="molecule type" value="Genomic_DNA"/>
</dbReference>
<evidence type="ECO:0000313" key="6">
    <source>
        <dbReference type="Proteomes" id="UP001431572"/>
    </source>
</evidence>
<organism evidence="3 5">
    <name type="scientific">Candidatus Chlorohelix allophototropha</name>
    <dbReference type="NCBI Taxonomy" id="3003348"/>
    <lineage>
        <taxon>Bacteria</taxon>
        <taxon>Bacillati</taxon>
        <taxon>Chloroflexota</taxon>
        <taxon>Chloroflexia</taxon>
        <taxon>Candidatus Chloroheliales</taxon>
        <taxon>Candidatus Chloroheliaceae</taxon>
        <taxon>Candidatus Chlorohelix</taxon>
    </lineage>
</organism>
<reference evidence="3 5" key="1">
    <citation type="submission" date="2020-06" db="EMBL/GenBank/DDBJ databases">
        <title>Anoxygenic phototrophic Chloroflexota member uses a Type I reaction center.</title>
        <authorList>
            <person name="Tsuji J.M."/>
            <person name="Shaw N.A."/>
            <person name="Nagashima S."/>
            <person name="Venkiteswaran J."/>
            <person name="Schiff S.L."/>
            <person name="Hanada S."/>
            <person name="Tank M."/>
            <person name="Neufeld J.D."/>
        </authorList>
    </citation>
    <scope>NUCLEOTIDE SEQUENCE [LARGE SCALE GENOMIC DNA]</scope>
    <source>
        <strain evidence="3">L227-S17</strain>
    </source>
</reference>
<dbReference type="RefSeq" id="WP_341470865.1">
    <property type="nucleotide sequence ID" value="NZ_CP128400.1"/>
</dbReference>
<dbReference type="Proteomes" id="UP001431572">
    <property type="component" value="Chromosome 2"/>
</dbReference>
<evidence type="ECO:0000313" key="3">
    <source>
        <dbReference type="EMBL" id="NWJ49032.1"/>
    </source>
</evidence>
<dbReference type="InterPro" id="IPR025497">
    <property type="entry name" value="PatA-like_N"/>
</dbReference>
<dbReference type="Pfam" id="PF14332">
    <property type="entry name" value="DUF4388"/>
    <property type="match status" value="1"/>
</dbReference>
<keyword evidence="6" id="KW-1185">Reference proteome</keyword>
<evidence type="ECO:0000313" key="5">
    <source>
        <dbReference type="Proteomes" id="UP000521676"/>
    </source>
</evidence>
<accession>A0A8T7MAU3</accession>
<name>A0A8T7MAU3_9CHLR</name>